<feature type="region of interest" description="Disordered" evidence="1">
    <location>
        <begin position="50"/>
        <end position="185"/>
    </location>
</feature>
<organism evidence="2 3">
    <name type="scientific">Sorangium cellulosum</name>
    <name type="common">Polyangium cellulosum</name>
    <dbReference type="NCBI Taxonomy" id="56"/>
    <lineage>
        <taxon>Bacteria</taxon>
        <taxon>Pseudomonadati</taxon>
        <taxon>Myxococcota</taxon>
        <taxon>Polyangia</taxon>
        <taxon>Polyangiales</taxon>
        <taxon>Polyangiaceae</taxon>
        <taxon>Sorangium</taxon>
    </lineage>
</organism>
<reference evidence="2 3" key="1">
    <citation type="submission" date="2014-02" db="EMBL/GenBank/DDBJ databases">
        <title>The small core and large imbalanced accessory genome model reveals a collaborative survival strategy of Sorangium cellulosum strains in nature.</title>
        <authorList>
            <person name="Han K."/>
            <person name="Peng R."/>
            <person name="Blom J."/>
            <person name="Li Y.-Z."/>
        </authorList>
    </citation>
    <scope>NUCLEOTIDE SEQUENCE [LARGE SCALE GENOMIC DNA]</scope>
    <source>
        <strain evidence="2 3">So0011-07</strain>
    </source>
</reference>
<dbReference type="Proteomes" id="UP000075635">
    <property type="component" value="Unassembled WGS sequence"/>
</dbReference>
<feature type="compositionally biased region" description="Basic and acidic residues" evidence="1">
    <location>
        <begin position="52"/>
        <end position="75"/>
    </location>
</feature>
<dbReference type="EMBL" id="JEMB01002602">
    <property type="protein sequence ID" value="KYF79826.1"/>
    <property type="molecule type" value="Genomic_DNA"/>
</dbReference>
<sequence length="198" mass="22294">MRSLGEAKRLGSKSGGFFPEERAGREAAEAQQALADELAWAEEALRKLRQAASERAREGLERSSQREGSLADRARDLRKRGERGDGRMPEEMLERLDDAEQAMRDAQRSLSEGDGEQGSERQRDAQRLLEMSRSEDQGQEGDGDQEGDRDMARKADIPDKDKHKGPEEFRRRVLEGLGGTSEPRLREAVKRYAEGLLK</sequence>
<feature type="compositionally biased region" description="Basic and acidic residues" evidence="1">
    <location>
        <begin position="146"/>
        <end position="174"/>
    </location>
</feature>
<feature type="compositionally biased region" description="Basic and acidic residues" evidence="1">
    <location>
        <begin position="19"/>
        <end position="28"/>
    </location>
</feature>
<evidence type="ECO:0000313" key="3">
    <source>
        <dbReference type="Proteomes" id="UP000075635"/>
    </source>
</evidence>
<protein>
    <submittedName>
        <fullName evidence="2">Uncharacterized protein</fullName>
    </submittedName>
</protein>
<feature type="region of interest" description="Disordered" evidence="1">
    <location>
        <begin position="1"/>
        <end position="32"/>
    </location>
</feature>
<evidence type="ECO:0000313" key="2">
    <source>
        <dbReference type="EMBL" id="KYF79826.1"/>
    </source>
</evidence>
<evidence type="ECO:0000256" key="1">
    <source>
        <dbReference type="SAM" id="MobiDB-lite"/>
    </source>
</evidence>
<dbReference type="AlphaFoldDB" id="A0A150RIP3"/>
<feature type="compositionally biased region" description="Basic and acidic residues" evidence="1">
    <location>
        <begin position="118"/>
        <end position="136"/>
    </location>
</feature>
<feature type="compositionally biased region" description="Basic and acidic residues" evidence="1">
    <location>
        <begin position="82"/>
        <end position="107"/>
    </location>
</feature>
<name>A0A150RIP3_SORCE</name>
<comment type="caution">
    <text evidence="2">The sequence shown here is derived from an EMBL/GenBank/DDBJ whole genome shotgun (WGS) entry which is preliminary data.</text>
</comment>
<proteinExistence type="predicted"/>
<gene>
    <name evidence="2" type="ORF">BE17_34105</name>
</gene>
<accession>A0A150RIP3</accession>